<keyword evidence="2" id="KW-1185">Reference proteome</keyword>
<evidence type="ECO:0008006" key="3">
    <source>
        <dbReference type="Google" id="ProtNLM"/>
    </source>
</evidence>
<reference evidence="1 2" key="1">
    <citation type="submission" date="2013-05" db="EMBL/GenBank/DDBJ databases">
        <title>The Genome Sequence of Actinobaculum schaalii FB123-CNA2.</title>
        <authorList>
            <consortium name="The Broad Institute Genomics Platform"/>
            <person name="Earl A."/>
            <person name="Ward D."/>
            <person name="Feldgarden M."/>
            <person name="Gevers D."/>
            <person name="Saerens B."/>
            <person name="Vaneechoutte M."/>
            <person name="Walker B."/>
            <person name="Young S."/>
            <person name="Zeng Q."/>
            <person name="Gargeya S."/>
            <person name="Fitzgerald M."/>
            <person name="Haas B."/>
            <person name="Abouelleil A."/>
            <person name="Allen A.W."/>
            <person name="Alvarado L."/>
            <person name="Arachchi H.M."/>
            <person name="Berlin A.M."/>
            <person name="Chapman S.B."/>
            <person name="Gainer-Dewar J."/>
            <person name="Goldberg J."/>
            <person name="Griggs A."/>
            <person name="Gujja S."/>
            <person name="Hansen M."/>
            <person name="Howarth C."/>
            <person name="Imamovic A."/>
            <person name="Ireland A."/>
            <person name="Larimer J."/>
            <person name="McCowan C."/>
            <person name="Murphy C."/>
            <person name="Pearson M."/>
            <person name="Poon T.W."/>
            <person name="Priest M."/>
            <person name="Roberts A."/>
            <person name="Saif S."/>
            <person name="Shea T."/>
            <person name="Sisk P."/>
            <person name="Sykes S."/>
            <person name="Wortman J."/>
            <person name="Nusbaum C."/>
            <person name="Birren B."/>
        </authorList>
    </citation>
    <scope>NUCLEOTIDE SEQUENCE [LARGE SCALE GENOMIC DNA]</scope>
    <source>
        <strain evidence="1 2">FB123-CNA-2</strain>
    </source>
</reference>
<protein>
    <recommendedName>
        <fullName evidence="3">Type II toxin-antitoxin system HicA family toxin</fullName>
    </recommendedName>
</protein>
<gene>
    <name evidence="1" type="ORF">HMPREF9237_01766</name>
</gene>
<dbReference type="RefSeq" id="WP_016443362.1">
    <property type="nucleotide sequence ID" value="NZ_KE150264.1"/>
</dbReference>
<dbReference type="AlphaFoldDB" id="S2VGZ9"/>
<accession>S2VGZ9</accession>
<dbReference type="HOGENOM" id="CLU_164851_7_0_11"/>
<evidence type="ECO:0000313" key="1">
    <source>
        <dbReference type="EMBL" id="EPD26016.1"/>
    </source>
</evidence>
<dbReference type="Proteomes" id="UP000014393">
    <property type="component" value="Unassembled WGS sequence"/>
</dbReference>
<comment type="caution">
    <text evidence="1">The sequence shown here is derived from an EMBL/GenBank/DDBJ whole genome shotgun (WGS) entry which is preliminary data.</text>
</comment>
<sequence length="65" mass="7320">MKRARLLNELKKIAKQTGHTLVTTEGTRHTRVTIGNVSDIVGRHRDIPEETAKATIRKFRKGLGL</sequence>
<proteinExistence type="predicted"/>
<dbReference type="EMBL" id="AGWM01000014">
    <property type="protein sequence ID" value="EPD26016.1"/>
    <property type="molecule type" value="Genomic_DNA"/>
</dbReference>
<name>S2VGZ9_9ACTO</name>
<evidence type="ECO:0000313" key="2">
    <source>
        <dbReference type="Proteomes" id="UP000014393"/>
    </source>
</evidence>
<organism evidence="1 2">
    <name type="scientific">Actinotignum schaalii FB123-CNA-2</name>
    <dbReference type="NCBI Taxonomy" id="883067"/>
    <lineage>
        <taxon>Bacteria</taxon>
        <taxon>Bacillati</taxon>
        <taxon>Actinomycetota</taxon>
        <taxon>Actinomycetes</taxon>
        <taxon>Actinomycetales</taxon>
        <taxon>Actinomycetaceae</taxon>
        <taxon>Actinotignum</taxon>
    </lineage>
</organism>